<feature type="region of interest" description="Disordered" evidence="1">
    <location>
        <begin position="138"/>
        <end position="157"/>
    </location>
</feature>
<dbReference type="RefSeq" id="WP_143043572.1">
    <property type="nucleotide sequence ID" value="NZ_FNDJ01000002.1"/>
</dbReference>
<name>A0A1G8BSA8_9ACTN</name>
<sequence length="157" mass="17284">MSASGSQYAFVIETKDNLDGSWSWITDYGDADNPVVGRGVIDDAPGSPHDFGRATFDAYLDRLAAVSPEAVEYFLFEDDYDTWWRIRVWDVPATGYDQRSSVPPPGDRARLQYPLAMTADGIQPRATSTWPGTVVRKRLQAKQAAQQAAGRRPGDGA</sequence>
<evidence type="ECO:0000313" key="3">
    <source>
        <dbReference type="Proteomes" id="UP000199202"/>
    </source>
</evidence>
<dbReference type="Proteomes" id="UP000199202">
    <property type="component" value="Unassembled WGS sequence"/>
</dbReference>
<dbReference type="OrthoDB" id="3535817at2"/>
<protein>
    <submittedName>
        <fullName evidence="2">Uncharacterized protein</fullName>
    </submittedName>
</protein>
<evidence type="ECO:0000313" key="2">
    <source>
        <dbReference type="EMBL" id="SDH35963.1"/>
    </source>
</evidence>
<gene>
    <name evidence="2" type="ORF">SAMN05421869_102103</name>
</gene>
<dbReference type="AlphaFoldDB" id="A0A1G8BSA8"/>
<evidence type="ECO:0000256" key="1">
    <source>
        <dbReference type="SAM" id="MobiDB-lite"/>
    </source>
</evidence>
<organism evidence="2 3">
    <name type="scientific">Nonomuraea jiangxiensis</name>
    <dbReference type="NCBI Taxonomy" id="633440"/>
    <lineage>
        <taxon>Bacteria</taxon>
        <taxon>Bacillati</taxon>
        <taxon>Actinomycetota</taxon>
        <taxon>Actinomycetes</taxon>
        <taxon>Streptosporangiales</taxon>
        <taxon>Streptosporangiaceae</taxon>
        <taxon>Nonomuraea</taxon>
    </lineage>
</organism>
<dbReference type="EMBL" id="FNDJ01000002">
    <property type="protein sequence ID" value="SDH35963.1"/>
    <property type="molecule type" value="Genomic_DNA"/>
</dbReference>
<keyword evidence="3" id="KW-1185">Reference proteome</keyword>
<proteinExistence type="predicted"/>
<accession>A0A1G8BSA8</accession>
<dbReference type="STRING" id="633440.SAMN05421869_102103"/>
<reference evidence="2 3" key="1">
    <citation type="submission" date="2016-10" db="EMBL/GenBank/DDBJ databases">
        <authorList>
            <person name="de Groot N.N."/>
        </authorList>
    </citation>
    <scope>NUCLEOTIDE SEQUENCE [LARGE SCALE GENOMIC DNA]</scope>
    <source>
        <strain evidence="2 3">CGMCC 4.6533</strain>
    </source>
</reference>